<name>A0AAE8YJ01_9CAUD</name>
<reference evidence="2" key="1">
    <citation type="submission" date="2021-11" db="EMBL/GenBank/DDBJ databases">
        <title>Complete genome sequence of Pseudomonas phage Eisa9.</title>
        <authorList>
            <person name="Korniienko N."/>
            <person name="Kharina A."/>
            <person name="Zrelovs N."/>
            <person name="Jindrichova B."/>
            <person name="Moravec T."/>
            <person name="Budzanivska I."/>
            <person name="Burketova L."/>
            <person name="Kalachova T."/>
        </authorList>
    </citation>
    <scope>NUCLEOTIDE SEQUENCE</scope>
</reference>
<keyword evidence="1" id="KW-0175">Coiled coil</keyword>
<organism evidence="2 3">
    <name type="scientific">Pseudomonas phage Eisa9</name>
    <dbReference type="NCBI Taxonomy" id="2900148"/>
    <lineage>
        <taxon>Viruses</taxon>
        <taxon>Duplodnaviria</taxon>
        <taxon>Heunggongvirae</taxon>
        <taxon>Uroviricota</taxon>
        <taxon>Caudoviricetes</taxon>
        <taxon>Autographivirales</taxon>
        <taxon>Autonotataviridae</taxon>
        <taxon>Pollyceevirus</taxon>
        <taxon>Pollyceevirus Eisa9</taxon>
    </lineage>
</organism>
<evidence type="ECO:0000313" key="2">
    <source>
        <dbReference type="EMBL" id="UGL61132.1"/>
    </source>
</evidence>
<sequence length="100" mass="11319">MFKALIELFTAKRQNAKLNKQLAQARLDLFNALEANKALSAEVEHIKQHKNFLGAIPKEVYEKKVFHRIGHSNLSSNESAEFKLGIQFALRTVEAELVQG</sequence>
<keyword evidence="3" id="KW-1185">Reference proteome</keyword>
<dbReference type="Proteomes" id="UP000828016">
    <property type="component" value="Segment"/>
</dbReference>
<proteinExistence type="predicted"/>
<feature type="coiled-coil region" evidence="1">
    <location>
        <begin position="8"/>
        <end position="35"/>
    </location>
</feature>
<evidence type="ECO:0000256" key="1">
    <source>
        <dbReference type="SAM" id="Coils"/>
    </source>
</evidence>
<accession>A0AAE8YJ01</accession>
<dbReference type="EMBL" id="OL581612">
    <property type="protein sequence ID" value="UGL61132.1"/>
    <property type="molecule type" value="Genomic_DNA"/>
</dbReference>
<protein>
    <submittedName>
        <fullName evidence="2">Uncharacterized protein</fullName>
    </submittedName>
</protein>
<evidence type="ECO:0000313" key="3">
    <source>
        <dbReference type="Proteomes" id="UP000828016"/>
    </source>
</evidence>